<protein>
    <recommendedName>
        <fullName evidence="3">LXG domain-containing protein</fullName>
    </recommendedName>
</protein>
<comment type="caution">
    <text evidence="1">The sequence shown here is derived from an EMBL/GenBank/DDBJ whole genome shotgun (WGS) entry which is preliminary data.</text>
</comment>
<proteinExistence type="predicted"/>
<evidence type="ECO:0000313" key="1">
    <source>
        <dbReference type="EMBL" id="MBC1501853.1"/>
    </source>
</evidence>
<dbReference type="EMBL" id="JAARRL010000031">
    <property type="protein sequence ID" value="MBC1501853.1"/>
    <property type="molecule type" value="Genomic_DNA"/>
</dbReference>
<organism evidence="1 2">
    <name type="scientific">Listeria weihenstephanensis</name>
    <dbReference type="NCBI Taxonomy" id="1006155"/>
    <lineage>
        <taxon>Bacteria</taxon>
        <taxon>Bacillati</taxon>
        <taxon>Bacillota</taxon>
        <taxon>Bacilli</taxon>
        <taxon>Bacillales</taxon>
        <taxon>Listeriaceae</taxon>
        <taxon>Listeria</taxon>
    </lineage>
</organism>
<accession>A0A841ZC48</accession>
<name>A0A841ZC48_9LIST</name>
<gene>
    <name evidence="1" type="ORF">HB943_14725</name>
</gene>
<reference evidence="1 2" key="1">
    <citation type="submission" date="2020-03" db="EMBL/GenBank/DDBJ databases">
        <title>Soil Listeria distribution.</title>
        <authorList>
            <person name="Liao J."/>
            <person name="Wiedmann M."/>
        </authorList>
    </citation>
    <scope>NUCLEOTIDE SEQUENCE [LARGE SCALE GENOMIC DNA]</scope>
    <source>
        <strain evidence="1 2">FSL L7-1523</strain>
    </source>
</reference>
<dbReference type="AlphaFoldDB" id="A0A841ZC48"/>
<evidence type="ECO:0000313" key="2">
    <source>
        <dbReference type="Proteomes" id="UP000564536"/>
    </source>
</evidence>
<evidence type="ECO:0008006" key="3">
    <source>
        <dbReference type="Google" id="ProtNLM"/>
    </source>
</evidence>
<sequence>MGEIKIDTTVIENEISILNGLLNDNIGQTVTVTQVPQSLGKSTGKIQDILQCYVDIGKNLDALIYNTVILLENTRDNSIEVDEASAARLSQLLADSGGS</sequence>
<dbReference type="RefSeq" id="WP_185427261.1">
    <property type="nucleotide sequence ID" value="NZ_JAARRL010000031.1"/>
</dbReference>
<dbReference type="Proteomes" id="UP000564536">
    <property type="component" value="Unassembled WGS sequence"/>
</dbReference>